<gene>
    <name evidence="16" type="ORF">INF28_04405</name>
</gene>
<dbReference type="PRINTS" id="PR00344">
    <property type="entry name" value="BCTRLSENSOR"/>
</dbReference>
<keyword evidence="13 14" id="KW-0472">Membrane</keyword>
<feature type="transmembrane region" description="Helical" evidence="14">
    <location>
        <begin position="20"/>
        <end position="46"/>
    </location>
</feature>
<dbReference type="InterPro" id="IPR050640">
    <property type="entry name" value="Bact_2-comp_sensor_kinase"/>
</dbReference>
<keyword evidence="7 14" id="KW-0812">Transmembrane</keyword>
<comment type="subcellular location">
    <subcellularLocation>
        <location evidence="2">Cell membrane</location>
        <topology evidence="2">Multi-pass membrane protein</topology>
    </subcellularLocation>
</comment>
<dbReference type="Pfam" id="PF06580">
    <property type="entry name" value="His_kinase"/>
    <property type="match status" value="1"/>
</dbReference>
<evidence type="ECO:0000256" key="1">
    <source>
        <dbReference type="ARBA" id="ARBA00000085"/>
    </source>
</evidence>
<evidence type="ECO:0000256" key="7">
    <source>
        <dbReference type="ARBA" id="ARBA00022692"/>
    </source>
</evidence>
<evidence type="ECO:0000256" key="14">
    <source>
        <dbReference type="SAM" id="Phobius"/>
    </source>
</evidence>
<dbReference type="SMART" id="SM00387">
    <property type="entry name" value="HATPase_c"/>
    <property type="match status" value="1"/>
</dbReference>
<dbReference type="AlphaFoldDB" id="A0A9D5R888"/>
<evidence type="ECO:0000256" key="12">
    <source>
        <dbReference type="ARBA" id="ARBA00023012"/>
    </source>
</evidence>
<evidence type="ECO:0000256" key="3">
    <source>
        <dbReference type="ARBA" id="ARBA00012438"/>
    </source>
</evidence>
<evidence type="ECO:0000256" key="4">
    <source>
        <dbReference type="ARBA" id="ARBA00022475"/>
    </source>
</evidence>
<evidence type="ECO:0000256" key="8">
    <source>
        <dbReference type="ARBA" id="ARBA00022741"/>
    </source>
</evidence>
<dbReference type="InterPro" id="IPR036890">
    <property type="entry name" value="HATPase_C_sf"/>
</dbReference>
<evidence type="ECO:0000256" key="6">
    <source>
        <dbReference type="ARBA" id="ARBA00022679"/>
    </source>
</evidence>
<dbReference type="PANTHER" id="PTHR34220:SF11">
    <property type="entry name" value="SENSOR PROTEIN KINASE HPTS"/>
    <property type="match status" value="1"/>
</dbReference>
<evidence type="ECO:0000256" key="2">
    <source>
        <dbReference type="ARBA" id="ARBA00004651"/>
    </source>
</evidence>
<dbReference type="InterPro" id="IPR004358">
    <property type="entry name" value="Sig_transdc_His_kin-like_C"/>
</dbReference>
<evidence type="ECO:0000256" key="11">
    <source>
        <dbReference type="ARBA" id="ARBA00022989"/>
    </source>
</evidence>
<evidence type="ECO:0000256" key="9">
    <source>
        <dbReference type="ARBA" id="ARBA00022777"/>
    </source>
</evidence>
<feature type="domain" description="Histidine kinase" evidence="15">
    <location>
        <begin position="470"/>
        <end position="583"/>
    </location>
</feature>
<comment type="catalytic activity">
    <reaction evidence="1">
        <text>ATP + protein L-histidine = ADP + protein N-phospho-L-histidine.</text>
        <dbReference type="EC" id="2.7.13.3"/>
    </reaction>
</comment>
<protein>
    <recommendedName>
        <fullName evidence="3">histidine kinase</fullName>
        <ecNumber evidence="3">2.7.13.3</ecNumber>
    </recommendedName>
</protein>
<feature type="transmembrane region" description="Helical" evidence="14">
    <location>
        <begin position="293"/>
        <end position="317"/>
    </location>
</feature>
<dbReference type="Proteomes" id="UP000806542">
    <property type="component" value="Unassembled WGS sequence"/>
</dbReference>
<keyword evidence="4" id="KW-1003">Cell membrane</keyword>
<dbReference type="PANTHER" id="PTHR34220">
    <property type="entry name" value="SENSOR HISTIDINE KINASE YPDA"/>
    <property type="match status" value="1"/>
</dbReference>
<dbReference type="InterPro" id="IPR010559">
    <property type="entry name" value="Sig_transdc_His_kin_internal"/>
</dbReference>
<sequence>MKRMAKIWALVKKYRMQSVFFSYLKMLGGAALVIIVLYSIVLYGYYQKSQKENMTAFSQEILTTASATMDGMFNEAFRYYTYALSNQYAQMFLQSSQQYLSGDQYRTKIRPILNSLTELVSYSDYISGVWLCSFNNEYVLSTISGGKLENFEQTLWMRHFRETGEEYFVLSAGTQQELFVCRLLQSDGLITVQVNADKLWKNIQSGEYVKQLIISDSQDHIIFSSEPDLTGQALKLFFPAELSYEKLRNGEEFSETDKHGVTVATWSEYDLVYTMQADFPYALEDNMSSLRNFFIGISLIILLMAGILSLTVAMRIYRSIVNVSSFFYPSQNTSEIQKSNEISYISENILNLFQKQKQAEKELEQRRRMLDKANSIALQAQISPHFISNTLQAIAACIAAEVREDNEAVQLVLLLGELLRITFDTKDNIIPLDLEIEHAKKYLEIQELKYGGLHTVLWQVEENARKCQTLKLVLQPILENAIEHGFDSCDPDGDVFCRICVHIYQKGHKLFFEISDNGKGMTPEQLNRIRAKMNSGTIAEGSHIGLSNVNQRIRLAFGNAYGVHIESVLGIGTTVVMEMPAVEKV</sequence>
<comment type="caution">
    <text evidence="16">The sequence shown here is derived from an EMBL/GenBank/DDBJ whole genome shotgun (WGS) entry which is preliminary data.</text>
</comment>
<accession>A0A9D5R888</accession>
<dbReference type="SUPFAM" id="SSF55874">
    <property type="entry name" value="ATPase domain of HSP90 chaperone/DNA topoisomerase II/histidine kinase"/>
    <property type="match status" value="1"/>
</dbReference>
<organism evidence="16 17">
    <name type="scientific">Ructibacterium gallinarum</name>
    <dbReference type="NCBI Taxonomy" id="2779355"/>
    <lineage>
        <taxon>Bacteria</taxon>
        <taxon>Bacillati</taxon>
        <taxon>Bacillota</taxon>
        <taxon>Clostridia</taxon>
        <taxon>Eubacteriales</taxon>
        <taxon>Oscillospiraceae</taxon>
        <taxon>Ructibacterium</taxon>
    </lineage>
</organism>
<proteinExistence type="predicted"/>
<keyword evidence="8" id="KW-0547">Nucleotide-binding</keyword>
<dbReference type="EC" id="2.7.13.3" evidence="3"/>
<dbReference type="Gene3D" id="3.30.565.10">
    <property type="entry name" value="Histidine kinase-like ATPase, C-terminal domain"/>
    <property type="match status" value="1"/>
</dbReference>
<keyword evidence="11 14" id="KW-1133">Transmembrane helix</keyword>
<dbReference type="InterPro" id="IPR003594">
    <property type="entry name" value="HATPase_dom"/>
</dbReference>
<dbReference type="GO" id="GO:0000155">
    <property type="term" value="F:phosphorelay sensor kinase activity"/>
    <property type="evidence" value="ECO:0007669"/>
    <property type="project" value="InterPro"/>
</dbReference>
<evidence type="ECO:0000256" key="13">
    <source>
        <dbReference type="ARBA" id="ARBA00023136"/>
    </source>
</evidence>
<evidence type="ECO:0000313" key="16">
    <source>
        <dbReference type="EMBL" id="MBE5039702.1"/>
    </source>
</evidence>
<evidence type="ECO:0000259" key="15">
    <source>
        <dbReference type="PROSITE" id="PS50109"/>
    </source>
</evidence>
<keyword evidence="10" id="KW-0067">ATP-binding</keyword>
<dbReference type="RefSeq" id="WP_226392267.1">
    <property type="nucleotide sequence ID" value="NZ_JADCKB010000007.1"/>
</dbReference>
<keyword evidence="17" id="KW-1185">Reference proteome</keyword>
<keyword evidence="9 16" id="KW-0418">Kinase</keyword>
<evidence type="ECO:0000256" key="10">
    <source>
        <dbReference type="ARBA" id="ARBA00022840"/>
    </source>
</evidence>
<reference evidence="16" key="1">
    <citation type="submission" date="2020-10" db="EMBL/GenBank/DDBJ databases">
        <title>ChiBAC.</title>
        <authorList>
            <person name="Zenner C."/>
            <person name="Hitch T.C.A."/>
            <person name="Clavel T."/>
        </authorList>
    </citation>
    <scope>NUCLEOTIDE SEQUENCE</scope>
    <source>
        <strain evidence="16">DSM 107454</strain>
    </source>
</reference>
<dbReference type="GO" id="GO:0005886">
    <property type="term" value="C:plasma membrane"/>
    <property type="evidence" value="ECO:0007669"/>
    <property type="project" value="UniProtKB-SubCell"/>
</dbReference>
<keyword evidence="5" id="KW-0597">Phosphoprotein</keyword>
<keyword evidence="12" id="KW-0902">Two-component regulatory system</keyword>
<dbReference type="PROSITE" id="PS50109">
    <property type="entry name" value="HIS_KIN"/>
    <property type="match status" value="1"/>
</dbReference>
<dbReference type="Pfam" id="PF02518">
    <property type="entry name" value="HATPase_c"/>
    <property type="match status" value="1"/>
</dbReference>
<dbReference type="GO" id="GO:0005524">
    <property type="term" value="F:ATP binding"/>
    <property type="evidence" value="ECO:0007669"/>
    <property type="project" value="UniProtKB-KW"/>
</dbReference>
<dbReference type="InterPro" id="IPR005467">
    <property type="entry name" value="His_kinase_dom"/>
</dbReference>
<evidence type="ECO:0000313" key="17">
    <source>
        <dbReference type="Proteomes" id="UP000806542"/>
    </source>
</evidence>
<keyword evidence="6" id="KW-0808">Transferase</keyword>
<dbReference type="EMBL" id="JADCKB010000007">
    <property type="protein sequence ID" value="MBE5039702.1"/>
    <property type="molecule type" value="Genomic_DNA"/>
</dbReference>
<evidence type="ECO:0000256" key="5">
    <source>
        <dbReference type="ARBA" id="ARBA00022553"/>
    </source>
</evidence>
<name>A0A9D5R888_9FIRM</name>